<organism evidence="2 3">
    <name type="scientific">Zingiber officinale</name>
    <name type="common">Ginger</name>
    <name type="synonym">Amomum zingiber</name>
    <dbReference type="NCBI Taxonomy" id="94328"/>
    <lineage>
        <taxon>Eukaryota</taxon>
        <taxon>Viridiplantae</taxon>
        <taxon>Streptophyta</taxon>
        <taxon>Embryophyta</taxon>
        <taxon>Tracheophyta</taxon>
        <taxon>Spermatophyta</taxon>
        <taxon>Magnoliopsida</taxon>
        <taxon>Liliopsida</taxon>
        <taxon>Zingiberales</taxon>
        <taxon>Zingiberaceae</taxon>
        <taxon>Zingiber</taxon>
    </lineage>
</organism>
<dbReference type="GO" id="GO:0009507">
    <property type="term" value="C:chloroplast"/>
    <property type="evidence" value="ECO:0007669"/>
    <property type="project" value="TreeGrafter"/>
</dbReference>
<dbReference type="GO" id="GO:1901259">
    <property type="term" value="P:chloroplast rRNA processing"/>
    <property type="evidence" value="ECO:0007669"/>
    <property type="project" value="TreeGrafter"/>
</dbReference>
<reference evidence="2 3" key="1">
    <citation type="submission" date="2020-08" db="EMBL/GenBank/DDBJ databases">
        <title>Plant Genome Project.</title>
        <authorList>
            <person name="Zhang R.-G."/>
        </authorList>
    </citation>
    <scope>NUCLEOTIDE SEQUENCE [LARGE SCALE GENOMIC DNA]</scope>
    <source>
        <tissue evidence="2">Rhizome</tissue>
    </source>
</reference>
<protein>
    <recommendedName>
        <fullName evidence="4">DCL protein</fullName>
    </recommendedName>
</protein>
<dbReference type="PANTHER" id="PTHR33415:SF4">
    <property type="entry name" value="DCL PROTEIN (DUF3223)"/>
    <property type="match status" value="1"/>
</dbReference>
<sequence>MHRRTGNRLLLSPYGLATGLVGSNMFHLQTRSTKQRIAHCSLLTFPSSVRSHHALIVENGLLRPGAPSPTGRPSAARGFSLPPPPLRLGDPRGGGTPIPACSCIGRRGRAGLVLWRPQGHTSLEAPTWNSVEPASRLQAVEGCGRGDPEGHRTHKDAHQAHSPLRQSVSVELQLEANEIIGSKLMACRYFDGERLSAKDEKEVIGKLLRYHPRSEDKIGCGLDYIMVDRHPQFKHSRCLFVVRTDGGWIDFSYQKCLRAYIRDKYPLHAERFIGEHLKRN</sequence>
<dbReference type="GO" id="GO:0009658">
    <property type="term" value="P:chloroplast organization"/>
    <property type="evidence" value="ECO:0007669"/>
    <property type="project" value="TreeGrafter"/>
</dbReference>
<evidence type="ECO:0008006" key="4">
    <source>
        <dbReference type="Google" id="ProtNLM"/>
    </source>
</evidence>
<accession>A0A8J5GUA4</accession>
<feature type="region of interest" description="Disordered" evidence="1">
    <location>
        <begin position="62"/>
        <end position="81"/>
    </location>
</feature>
<dbReference type="Gene3D" id="3.10.450.40">
    <property type="match status" value="1"/>
</dbReference>
<dbReference type="PANTHER" id="PTHR33415">
    <property type="entry name" value="PROTEIN EMBRYO DEFECTIVE 514"/>
    <property type="match status" value="1"/>
</dbReference>
<evidence type="ECO:0000313" key="3">
    <source>
        <dbReference type="Proteomes" id="UP000734854"/>
    </source>
</evidence>
<evidence type="ECO:0000313" key="2">
    <source>
        <dbReference type="EMBL" id="KAG6515182.1"/>
    </source>
</evidence>
<dbReference type="Pfam" id="PF11523">
    <property type="entry name" value="DUF3223"/>
    <property type="match status" value="1"/>
</dbReference>
<keyword evidence="3" id="KW-1185">Reference proteome</keyword>
<dbReference type="Proteomes" id="UP000734854">
    <property type="component" value="Unassembled WGS sequence"/>
</dbReference>
<comment type="caution">
    <text evidence="2">The sequence shown here is derived from an EMBL/GenBank/DDBJ whole genome shotgun (WGS) entry which is preliminary data.</text>
</comment>
<proteinExistence type="predicted"/>
<dbReference type="EMBL" id="JACMSC010000007">
    <property type="protein sequence ID" value="KAG6515182.1"/>
    <property type="molecule type" value="Genomic_DNA"/>
</dbReference>
<dbReference type="AlphaFoldDB" id="A0A8J5GUA4"/>
<name>A0A8J5GUA4_ZINOF</name>
<dbReference type="InterPro" id="IPR044673">
    <property type="entry name" value="DCL-like"/>
</dbReference>
<gene>
    <name evidence="2" type="ORF">ZIOFF_025567</name>
</gene>
<evidence type="ECO:0000256" key="1">
    <source>
        <dbReference type="SAM" id="MobiDB-lite"/>
    </source>
</evidence>